<feature type="compositionally biased region" description="Polar residues" evidence="6">
    <location>
        <begin position="634"/>
        <end position="643"/>
    </location>
</feature>
<feature type="domain" description="C2H2-type" evidence="7">
    <location>
        <begin position="1407"/>
        <end position="1436"/>
    </location>
</feature>
<sequence length="1563" mass="165918">METEQKPGSDEDGSASREAAAAGAADCGPPPAGLAENPTSKRGFPESSRADADAGGVAEEDGGLHAAKRVKLAGAESPSQSPQPGEQRAPGAEAPDSADGGGAAQAAFPGDSSSVGRRPLQAFSPPGSVGTTDAVSVKTDPEEKPVQERAALGPDGDAPSPPQEAGVTCASGDTEVALRCPPCGHLIPSRSDLETLGDSGVRQAGGPGPQQAFSCDLCGFQCVEESLLDAHCLGKTHLRRQNLAARGGFVQILTKPPCPKKPCALGAKSVAAKARAKSAAKHGVSRGLQHAGAKCAALRGGPAEQGAGSSELLVEMTPSADPLPQRVELAEEHLAPGEVAGNLESPRTELGPLATSEGLLAQSPKHTPPSAHEAVATSKPRPERNIFLLGTGFRRRGGTFTLKGQAKKRFSLLGISKRGASETQRLFMKHLRTQMRGSDAQSAPRHVGVSGSVHGARGPSSAPQDPQRGGADAHRPCSMDSLTTGPASDRQPPRTGTDHGPPAASGMELDTRVSQGRVRDGEVSRQTCGLPRACVGALEERSLGTPRLQAAPVLSCPCCAFTVASEPSLRAHVREQHGAGFLCTLCDLRLSSEEDVEEHKAAESCRRLLGRAQPSQPPDSDPVFQTLPLGALSLGNTRSSPSEPGQAAQEESAPPRGSHGGEVRHLSRPQFQCKKCFYKTRSSSVLTRHVKLRHGQDYHFLCRACNLYSLSREGMEKHIKRSKHLENAKKNNIGLSFEECIERVCIGANDKKEELAVSASGRLEVPVGGVQPPEQPCAEKNRPTPRELPQPGAGSRAEGSAPGATPKRGRPKGNNVSRTCSHCGLLASSTTNLTVHIRRKHSHQYSYLCKVCKYYTVTKGDMERHCATKKHKGRVEVEAHGRQSSDIVVGPEGGNLEATRKSSSSAVTVSDEPPEPDTSTSGKPLVEQGSAAEVEVETVLPAVDGDIDGQVIARKGQVCLEPEDPTQQDGACAQRDAAGAGDNKCVHCEFSAHSAASLELHVKRRHTKEFAFYCMACEYYAVTPREMTRHAATEKHKAKRQSYLHSSGVEAGSAEVSGSILIPEEQHQQNCEEFEVIADPPPETLKSGAADCPVLEEPAGFPVPRVLCAPDAAAREAEGESGLGKDHPLCETAPQPLVREKAVNPEEMVSLNVPSSYSSPSEFQNEDSGTSASNYEKTAKAPPPLNDPAGPSLRGESDGGSPGGSRDTVRGTHVCPGVPAQEPPAESAGPVVVRATRGQEALEGAGQDGGGSAQASGGLKTVREDAALEHKAVLMNSQHDARIIEEDGPASDSTAESNDVYETIISIDEKGQAVYSFGRFDSSIIRIKNPEDSELMDHSEEGLVTGVRISEVPVKDAAQGVKKKKSESTSFGESSRIRCDDCGFLADGLSGLNVHIAMKHPTKEKHFHCLLCGKSFYTESNLHQHLASAGHMRNEQASVEELPEGGATFKCVKCTEPFDSEQNLFLHIKGQHEELLREVNKYIVEDTEQINREREENQGNVCKYCGKMCRSSNSMAFLAHIRTHTGSKPFKCKICHFATAQLGDARNHVKRHLGMREYKCHVC</sequence>
<feature type="compositionally biased region" description="Polar residues" evidence="6">
    <location>
        <begin position="1162"/>
        <end position="1176"/>
    </location>
</feature>
<dbReference type="InterPro" id="IPR036236">
    <property type="entry name" value="Znf_C2H2_sf"/>
</dbReference>
<comment type="caution">
    <text evidence="8">The sequence shown here is derived from an EMBL/GenBank/DDBJ whole genome shotgun (WGS) entry which is preliminary data.</text>
</comment>
<name>A0A8J5ZCI4_GALPY</name>
<evidence type="ECO:0000259" key="7">
    <source>
        <dbReference type="PROSITE" id="PS50157"/>
    </source>
</evidence>
<feature type="domain" description="C2H2-type" evidence="7">
    <location>
        <begin position="1449"/>
        <end position="1472"/>
    </location>
</feature>
<evidence type="ECO:0000256" key="4">
    <source>
        <dbReference type="ARBA" id="ARBA00022833"/>
    </source>
</evidence>
<dbReference type="PANTHER" id="PTHR24403">
    <property type="entry name" value="ZINC FINGER PROTEIN"/>
    <property type="match status" value="1"/>
</dbReference>
<keyword evidence="2" id="KW-0677">Repeat</keyword>
<feature type="region of interest" description="Disordered" evidence="6">
    <location>
        <begin position="879"/>
        <end position="931"/>
    </location>
</feature>
<accession>A0A8J5ZCI4</accession>
<proteinExistence type="predicted"/>
<dbReference type="Gene3D" id="3.30.160.60">
    <property type="entry name" value="Classic Zinc Finger"/>
    <property type="match status" value="6"/>
</dbReference>
<gene>
    <name evidence="8" type="ORF">J0S82_015087</name>
</gene>
<keyword evidence="3 5" id="KW-0863">Zinc-finger</keyword>
<evidence type="ECO:0000313" key="9">
    <source>
        <dbReference type="Proteomes" id="UP000700334"/>
    </source>
</evidence>
<dbReference type="FunFam" id="3.30.160.60:FF:001689">
    <property type="entry name" value="zinc finger protein 407"/>
    <property type="match status" value="1"/>
</dbReference>
<dbReference type="GO" id="GO:0045944">
    <property type="term" value="P:positive regulation of transcription by RNA polymerase II"/>
    <property type="evidence" value="ECO:0007669"/>
    <property type="project" value="TreeGrafter"/>
</dbReference>
<dbReference type="Proteomes" id="UP000700334">
    <property type="component" value="Unassembled WGS sequence"/>
</dbReference>
<dbReference type="SMART" id="SM00355">
    <property type="entry name" value="ZnF_C2H2"/>
    <property type="match status" value="14"/>
</dbReference>
<keyword evidence="9" id="KW-1185">Reference proteome</keyword>
<dbReference type="GO" id="GO:0008270">
    <property type="term" value="F:zinc ion binding"/>
    <property type="evidence" value="ECO:0007669"/>
    <property type="project" value="UniProtKB-KW"/>
</dbReference>
<dbReference type="GO" id="GO:0003676">
    <property type="term" value="F:nucleic acid binding"/>
    <property type="evidence" value="ECO:0007669"/>
    <property type="project" value="InterPro"/>
</dbReference>
<dbReference type="FunFam" id="3.30.160.60:FF:001863">
    <property type="entry name" value="zinc finger protein 407"/>
    <property type="match status" value="1"/>
</dbReference>
<feature type="region of interest" description="Disordered" evidence="6">
    <location>
        <begin position="1118"/>
        <end position="1230"/>
    </location>
</feature>
<feature type="domain" description="C2H2-type" evidence="7">
    <location>
        <begin position="818"/>
        <end position="846"/>
    </location>
</feature>
<feature type="compositionally biased region" description="Low complexity" evidence="6">
    <location>
        <begin position="89"/>
        <end position="111"/>
    </location>
</feature>
<evidence type="ECO:0000256" key="5">
    <source>
        <dbReference type="PROSITE-ProRule" id="PRU00042"/>
    </source>
</evidence>
<dbReference type="InterPro" id="IPR003604">
    <property type="entry name" value="Matrin/U1-like-C_Znf_C2H2"/>
</dbReference>
<dbReference type="FunFam" id="3.30.160.60:FF:001710">
    <property type="entry name" value="Zinc finger protein 407 isoform 1"/>
    <property type="match status" value="1"/>
</dbReference>
<feature type="region of interest" description="Disordered" evidence="6">
    <location>
        <begin position="1"/>
        <end position="168"/>
    </location>
</feature>
<feature type="region of interest" description="Disordered" evidence="6">
    <location>
        <begin position="632"/>
        <end position="664"/>
    </location>
</feature>
<evidence type="ECO:0000313" key="8">
    <source>
        <dbReference type="EMBL" id="KAG8504371.1"/>
    </source>
</evidence>
<evidence type="ECO:0000256" key="3">
    <source>
        <dbReference type="ARBA" id="ARBA00022771"/>
    </source>
</evidence>
<dbReference type="PANTHER" id="PTHR24403:SF60">
    <property type="entry name" value="ZINC FINGER PROTEIN 407"/>
    <property type="match status" value="1"/>
</dbReference>
<dbReference type="PROSITE" id="PS50157">
    <property type="entry name" value="ZINC_FINGER_C2H2_2"/>
    <property type="match status" value="3"/>
</dbReference>
<dbReference type="GO" id="GO:0005634">
    <property type="term" value="C:nucleus"/>
    <property type="evidence" value="ECO:0007669"/>
    <property type="project" value="TreeGrafter"/>
</dbReference>
<feature type="region of interest" description="Disordered" evidence="6">
    <location>
        <begin position="434"/>
        <end position="524"/>
    </location>
</feature>
<feature type="compositionally biased region" description="Low complexity" evidence="6">
    <location>
        <begin position="16"/>
        <end position="27"/>
    </location>
</feature>
<organism evidence="8 9">
    <name type="scientific">Galemys pyrenaicus</name>
    <name type="common">Iberian desman</name>
    <name type="synonym">Pyrenean desman</name>
    <dbReference type="NCBI Taxonomy" id="202257"/>
    <lineage>
        <taxon>Eukaryota</taxon>
        <taxon>Metazoa</taxon>
        <taxon>Chordata</taxon>
        <taxon>Craniata</taxon>
        <taxon>Vertebrata</taxon>
        <taxon>Euteleostomi</taxon>
        <taxon>Mammalia</taxon>
        <taxon>Eutheria</taxon>
        <taxon>Laurasiatheria</taxon>
        <taxon>Eulipotyphla</taxon>
        <taxon>Talpidae</taxon>
        <taxon>Galemys</taxon>
    </lineage>
</organism>
<feature type="non-terminal residue" evidence="8">
    <location>
        <position position="1"/>
    </location>
</feature>
<dbReference type="InterPro" id="IPR013087">
    <property type="entry name" value="Znf_C2H2_type"/>
</dbReference>
<feature type="region of interest" description="Disordered" evidence="6">
    <location>
        <begin position="359"/>
        <end position="379"/>
    </location>
</feature>
<dbReference type="PROSITE" id="PS00028">
    <property type="entry name" value="ZINC_FINGER_C2H2_1"/>
    <property type="match status" value="4"/>
</dbReference>
<evidence type="ECO:0000256" key="1">
    <source>
        <dbReference type="ARBA" id="ARBA00022723"/>
    </source>
</evidence>
<dbReference type="FunFam" id="3.30.160.60:FF:000721">
    <property type="entry name" value="Zinc finger protein 407"/>
    <property type="match status" value="1"/>
</dbReference>
<dbReference type="FunFam" id="3.30.160.60:FF:001138">
    <property type="entry name" value="zinc finger protein 407 isoform X1"/>
    <property type="match status" value="1"/>
</dbReference>
<keyword evidence="4" id="KW-0862">Zinc</keyword>
<protein>
    <submittedName>
        <fullName evidence="8">Zinc finger protein 407</fullName>
    </submittedName>
</protein>
<evidence type="ECO:0000256" key="6">
    <source>
        <dbReference type="SAM" id="MobiDB-lite"/>
    </source>
</evidence>
<feature type="compositionally biased region" description="Basic and acidic residues" evidence="6">
    <location>
        <begin position="1118"/>
        <end position="1129"/>
    </location>
</feature>
<dbReference type="InterPro" id="IPR050688">
    <property type="entry name" value="Zinc_finger/UBP_domain"/>
</dbReference>
<feature type="region of interest" description="Disordered" evidence="6">
    <location>
        <begin position="765"/>
        <end position="816"/>
    </location>
</feature>
<evidence type="ECO:0000256" key="2">
    <source>
        <dbReference type="ARBA" id="ARBA00022737"/>
    </source>
</evidence>
<dbReference type="OrthoDB" id="7788172at2759"/>
<reference evidence="8" key="1">
    <citation type="journal article" date="2021" name="Evol. Appl.">
        <title>The genome of the Pyrenean desman and the effects of bottlenecks and inbreeding on the genomic landscape of an endangered species.</title>
        <authorList>
            <person name="Escoda L."/>
            <person name="Castresana J."/>
        </authorList>
    </citation>
    <scope>NUCLEOTIDE SEQUENCE</scope>
    <source>
        <strain evidence="8">IBE-C5619</strain>
    </source>
</reference>
<dbReference type="SMART" id="SM00451">
    <property type="entry name" value="ZnF_U1"/>
    <property type="match status" value="6"/>
</dbReference>
<dbReference type="EMBL" id="JAGFMF010012294">
    <property type="protein sequence ID" value="KAG8504371.1"/>
    <property type="molecule type" value="Genomic_DNA"/>
</dbReference>
<keyword evidence="1" id="KW-0479">Metal-binding</keyword>
<dbReference type="SUPFAM" id="SSF57667">
    <property type="entry name" value="beta-beta-alpha zinc fingers"/>
    <property type="match status" value="3"/>
</dbReference>